<feature type="domain" description="Endonuclease/exonuclease/phosphatase" evidence="1">
    <location>
        <begin position="89"/>
        <end position="202"/>
    </location>
</feature>
<dbReference type="Pfam" id="PF14529">
    <property type="entry name" value="Exo_endo_phos_2"/>
    <property type="match status" value="1"/>
</dbReference>
<name>A0A9J6D4H8_RHIMP</name>
<comment type="caution">
    <text evidence="2">The sequence shown here is derived from an EMBL/GenBank/DDBJ whole genome shotgun (WGS) entry which is preliminary data.</text>
</comment>
<dbReference type="EMBL" id="JABSTU010000011">
    <property type="protein sequence ID" value="KAH8008969.1"/>
    <property type="molecule type" value="Genomic_DNA"/>
</dbReference>
<proteinExistence type="predicted"/>
<dbReference type="VEuPathDB" id="VectorBase:LOC119169625"/>
<dbReference type="InterPro" id="IPR005135">
    <property type="entry name" value="Endo/exonuclease/phosphatase"/>
</dbReference>
<reference evidence="2" key="1">
    <citation type="journal article" date="2020" name="Cell">
        <title>Large-Scale Comparative Analyses of Tick Genomes Elucidate Their Genetic Diversity and Vector Capacities.</title>
        <authorList>
            <consortium name="Tick Genome and Microbiome Consortium (TIGMIC)"/>
            <person name="Jia N."/>
            <person name="Wang J."/>
            <person name="Shi W."/>
            <person name="Du L."/>
            <person name="Sun Y."/>
            <person name="Zhan W."/>
            <person name="Jiang J.F."/>
            <person name="Wang Q."/>
            <person name="Zhang B."/>
            <person name="Ji P."/>
            <person name="Bell-Sakyi L."/>
            <person name="Cui X.M."/>
            <person name="Yuan T.T."/>
            <person name="Jiang B.G."/>
            <person name="Yang W.F."/>
            <person name="Lam T.T."/>
            <person name="Chang Q.C."/>
            <person name="Ding S.J."/>
            <person name="Wang X.J."/>
            <person name="Zhu J.G."/>
            <person name="Ruan X.D."/>
            <person name="Zhao L."/>
            <person name="Wei J.T."/>
            <person name="Ye R.Z."/>
            <person name="Que T.C."/>
            <person name="Du C.H."/>
            <person name="Zhou Y.H."/>
            <person name="Cheng J.X."/>
            <person name="Dai P.F."/>
            <person name="Guo W.B."/>
            <person name="Han X.H."/>
            <person name="Huang E.J."/>
            <person name="Li L.F."/>
            <person name="Wei W."/>
            <person name="Gao Y.C."/>
            <person name="Liu J.Z."/>
            <person name="Shao H.Z."/>
            <person name="Wang X."/>
            <person name="Wang C.C."/>
            <person name="Yang T.C."/>
            <person name="Huo Q.B."/>
            <person name="Li W."/>
            <person name="Chen H.Y."/>
            <person name="Chen S.E."/>
            <person name="Zhou L.G."/>
            <person name="Ni X.B."/>
            <person name="Tian J.H."/>
            <person name="Sheng Y."/>
            <person name="Liu T."/>
            <person name="Pan Y.S."/>
            <person name="Xia L.Y."/>
            <person name="Li J."/>
            <person name="Zhao F."/>
            <person name="Cao W.C."/>
        </authorList>
    </citation>
    <scope>NUCLEOTIDE SEQUENCE</scope>
    <source>
        <strain evidence="2">Rmic-2018</strain>
    </source>
</reference>
<dbReference type="InterPro" id="IPR036691">
    <property type="entry name" value="Endo/exonu/phosph_ase_sf"/>
</dbReference>
<evidence type="ECO:0000313" key="2">
    <source>
        <dbReference type="EMBL" id="KAH8008969.1"/>
    </source>
</evidence>
<accession>A0A9J6D4H8</accession>
<reference evidence="2" key="2">
    <citation type="submission" date="2021-09" db="EMBL/GenBank/DDBJ databases">
        <authorList>
            <person name="Jia N."/>
            <person name="Wang J."/>
            <person name="Shi W."/>
            <person name="Du L."/>
            <person name="Sun Y."/>
            <person name="Zhan W."/>
            <person name="Jiang J."/>
            <person name="Wang Q."/>
            <person name="Zhang B."/>
            <person name="Ji P."/>
            <person name="Sakyi L.B."/>
            <person name="Cui X."/>
            <person name="Yuan T."/>
            <person name="Jiang B."/>
            <person name="Yang W."/>
            <person name="Lam T.T.-Y."/>
            <person name="Chang Q."/>
            <person name="Ding S."/>
            <person name="Wang X."/>
            <person name="Zhu J."/>
            <person name="Ruan X."/>
            <person name="Zhao L."/>
            <person name="Wei J."/>
            <person name="Que T."/>
            <person name="Du C."/>
            <person name="Cheng J."/>
            <person name="Dai P."/>
            <person name="Han X."/>
            <person name="Huang E."/>
            <person name="Gao Y."/>
            <person name="Liu J."/>
            <person name="Shao H."/>
            <person name="Ye R."/>
            <person name="Li L."/>
            <person name="Wei W."/>
            <person name="Wang X."/>
            <person name="Wang C."/>
            <person name="Huo Q."/>
            <person name="Li W."/>
            <person name="Guo W."/>
            <person name="Chen H."/>
            <person name="Chen S."/>
            <person name="Zhou L."/>
            <person name="Zhou L."/>
            <person name="Ni X."/>
            <person name="Tian J."/>
            <person name="Zhou Y."/>
            <person name="Sheng Y."/>
            <person name="Liu T."/>
            <person name="Pan Y."/>
            <person name="Xia L."/>
            <person name="Li J."/>
            <person name="Zhao F."/>
            <person name="Cao W."/>
        </authorList>
    </citation>
    <scope>NUCLEOTIDE SEQUENCE</scope>
    <source>
        <strain evidence="2">Rmic-2018</strain>
        <tissue evidence="2">Larvae</tissue>
    </source>
</reference>
<protein>
    <recommendedName>
        <fullName evidence="1">Endonuclease/exonuclease/phosphatase domain-containing protein</fullName>
    </recommendedName>
</protein>
<dbReference type="Gene3D" id="3.60.10.10">
    <property type="entry name" value="Endonuclease/exonuclease/phosphatase"/>
    <property type="match status" value="1"/>
</dbReference>
<evidence type="ECO:0000313" key="3">
    <source>
        <dbReference type="Proteomes" id="UP000821866"/>
    </source>
</evidence>
<organism evidence="2 3">
    <name type="scientific">Rhipicephalus microplus</name>
    <name type="common">Cattle tick</name>
    <name type="synonym">Boophilus microplus</name>
    <dbReference type="NCBI Taxonomy" id="6941"/>
    <lineage>
        <taxon>Eukaryota</taxon>
        <taxon>Metazoa</taxon>
        <taxon>Ecdysozoa</taxon>
        <taxon>Arthropoda</taxon>
        <taxon>Chelicerata</taxon>
        <taxon>Arachnida</taxon>
        <taxon>Acari</taxon>
        <taxon>Parasitiformes</taxon>
        <taxon>Ixodida</taxon>
        <taxon>Ixodoidea</taxon>
        <taxon>Ixodidae</taxon>
        <taxon>Rhipicephalinae</taxon>
        <taxon>Rhipicephalus</taxon>
        <taxon>Boophilus</taxon>
    </lineage>
</organism>
<dbReference type="GO" id="GO:0003824">
    <property type="term" value="F:catalytic activity"/>
    <property type="evidence" value="ECO:0007669"/>
    <property type="project" value="InterPro"/>
</dbReference>
<sequence length="210" mass="22616">MVQYKKTISKNKLPDVIALQEPFGRAQLPGCVTCAPPCECTGKDIKMCTLVKTGSAFIDHAPNVSEDSDTERTLVEVVSDSGTRKNGLFVSNVYSAPSKRGLKHNFSTLSREAMAKVTSSLLLICDAPHTQWEYGTNSTKGKRLAALIDELSLVVLNELASHARIGQGACRDTSLDLSIWSEAGAIAWSNFFGDLGSDHSPVPDCGRGQK</sequence>
<dbReference type="AlphaFoldDB" id="A0A9J6D4H8"/>
<gene>
    <name evidence="2" type="ORF">HPB51_008160</name>
</gene>
<keyword evidence="3" id="KW-1185">Reference proteome</keyword>
<dbReference type="SUPFAM" id="SSF56219">
    <property type="entry name" value="DNase I-like"/>
    <property type="match status" value="1"/>
</dbReference>
<evidence type="ECO:0000259" key="1">
    <source>
        <dbReference type="Pfam" id="PF14529"/>
    </source>
</evidence>
<dbReference type="Proteomes" id="UP000821866">
    <property type="component" value="Chromosome 9"/>
</dbReference>